<protein>
    <recommendedName>
        <fullName evidence="3">Crinkler family protein</fullName>
    </recommendedName>
</protein>
<dbReference type="EMBL" id="LLXI01000583">
    <property type="protein sequence ID" value="PKY47865.1"/>
    <property type="molecule type" value="Genomic_DNA"/>
</dbReference>
<comment type="caution">
    <text evidence="1">The sequence shown here is derived from an EMBL/GenBank/DDBJ whole genome shotgun (WGS) entry which is preliminary data.</text>
</comment>
<organism evidence="1 2">
    <name type="scientific">Rhizophagus irregularis</name>
    <dbReference type="NCBI Taxonomy" id="588596"/>
    <lineage>
        <taxon>Eukaryota</taxon>
        <taxon>Fungi</taxon>
        <taxon>Fungi incertae sedis</taxon>
        <taxon>Mucoromycota</taxon>
        <taxon>Glomeromycotina</taxon>
        <taxon>Glomeromycetes</taxon>
        <taxon>Glomerales</taxon>
        <taxon>Glomeraceae</taxon>
        <taxon>Rhizophagus</taxon>
    </lineage>
</organism>
<gene>
    <name evidence="1" type="ORF">RhiirA4_523595</name>
</gene>
<reference evidence="1 2" key="1">
    <citation type="submission" date="2015-10" db="EMBL/GenBank/DDBJ databases">
        <title>Genome analyses suggest a sexual origin of heterokaryosis in a supposedly ancient asexual fungus.</title>
        <authorList>
            <person name="Ropars J."/>
            <person name="Sedzielewska K."/>
            <person name="Noel J."/>
            <person name="Charron P."/>
            <person name="Farinelli L."/>
            <person name="Marton T."/>
            <person name="Kruger M."/>
            <person name="Pelin A."/>
            <person name="Brachmann A."/>
            <person name="Corradi N."/>
        </authorList>
    </citation>
    <scope>NUCLEOTIDE SEQUENCE [LARGE SCALE GENOMIC DNA]</scope>
    <source>
        <strain evidence="1 2">A4</strain>
    </source>
</reference>
<dbReference type="AlphaFoldDB" id="A0A2I1GML5"/>
<accession>A0A2I1GML5</accession>
<sequence>MCRVRESGGTYLKSAFEIECFAEMSISKLKDMIYEMKKNNFEDKENVKLKTLQSRSRDMDKENIIIKELGGRELTPFDDVGDIFKCSSKNIRIIVQPPATTTGGLGGTLLPLDMKVGSTNEGELKTYVKNYCNKCFKFLNQQDVLELYEYIRKVTEGHAGLVRHILGSIENALKNKIDELNWKIIFKYLNSKEFDLSIYNNCRAVPYVKSLNRKQLELWEETYLKGKTSFSDDEDAVYLVKTGILIVVEDNRYLTFAAPLLKRSFFSQNYGVGGSIDITPTDLKINQTNG</sequence>
<evidence type="ECO:0008006" key="3">
    <source>
        <dbReference type="Google" id="ProtNLM"/>
    </source>
</evidence>
<proteinExistence type="predicted"/>
<keyword evidence="2" id="KW-1185">Reference proteome</keyword>
<name>A0A2I1GML5_9GLOM</name>
<evidence type="ECO:0000313" key="1">
    <source>
        <dbReference type="EMBL" id="PKY47865.1"/>
    </source>
</evidence>
<dbReference type="Proteomes" id="UP000234323">
    <property type="component" value="Unassembled WGS sequence"/>
</dbReference>
<dbReference type="VEuPathDB" id="FungiDB:RhiirA1_515182"/>
<evidence type="ECO:0000313" key="2">
    <source>
        <dbReference type="Proteomes" id="UP000234323"/>
    </source>
</evidence>